<feature type="compositionally biased region" description="Pro residues" evidence="9">
    <location>
        <begin position="697"/>
        <end position="726"/>
    </location>
</feature>
<dbReference type="SUPFAM" id="SSF56112">
    <property type="entry name" value="Protein kinase-like (PK-like)"/>
    <property type="match status" value="1"/>
</dbReference>
<feature type="compositionally biased region" description="Basic and acidic residues" evidence="9">
    <location>
        <begin position="660"/>
        <end position="675"/>
    </location>
</feature>
<feature type="region of interest" description="Disordered" evidence="9">
    <location>
        <begin position="500"/>
        <end position="573"/>
    </location>
</feature>
<keyword evidence="12" id="KW-1185">Reference proteome</keyword>
<dbReference type="InterPro" id="IPR045269">
    <property type="entry name" value="Atg1-like"/>
</dbReference>
<evidence type="ECO:0000256" key="6">
    <source>
        <dbReference type="ARBA" id="ARBA00022840"/>
    </source>
</evidence>
<sequence>MRHAGFVINLPNWSDLLSAFTFPPMTTRKSSKVDDYDDAKPYVIGTEIGKGSFATVYKGYHESTRQQVAIKTVTRDKLSPKLVENLQSEIQILKLLSHRHITKLIEIVHAEHYIYLVMEFCSGGDLTNYIKKRGRVESLEYIPSPGAAPRYYPHPATGGLDEIVVRSFLRQLARALKFLRHRNLIHRDIKPQNLLLSPPPLPSSELSLRGHPPGVPILKIADFGFARSLPSTMLAETLCGSPLYMAPEILGYKKYDAKADLWSVGAVLYEMAVGKPPFRAQNHIELLKRIERTKEVRFPDEESSHHKTNSTPNGTPSTPQIVPSDIKKLIRMLLKQKPAERASFEEFFSSTALARSKFPRPRDVDPTSTSGTPSSTSTGAKNKNATSGGVTTLIHDPINNVYRPLTPPGHRIIPDEVLDERVLVPGGRRWDWGGGHPREGEAQTPGAGPSQLGNQNQNQTPQLKTSGVGIGSEYDYDYVLVGDTRAVEFNRAVDELALASAPRPRPRPRLSERERRPLQERERESLQRRVSSEEEDPDPMILPMTTTTTANVNNTTNTTTNTTNTKAIPVPVPVPTTTTPTTITFPPPPLPPHGTPPQLSSPPRAQLLEQHPTLKSCLGRRGVRIEWVWVGEWGKGKGKGKGKEQGNNIPVHHQACSIRRGPESESKSKSKRPLEIETPVKYLKLKPQPQRRRQKPTPTPIPTPTSIPNQPTPNQPTPIPNQPTHPPIEKNPIPSILLLDLENLAQKTDVLCRWADEMFEFVRGVRGELGGLGEPSQTQLELIPIPNPTLLKHHPHQLEPHQPQLEPTNSNPTNSNPNPASSPKALKAAKKRFHASLEAEYNAVTCIAVYILLMGFAQKGIDRLRDYHERLREHWKMRFPEGEGGGWGVLAGWQGWGGWGWQGWGGAGLAVAGWGLGGEEEEVEEEEEEEEGWEDFDFGVSEGFDDALQWFKEMFIKCNERAALVKTWLPAKYEGPKSWLDQLVYDRALLLSRTAARKELLDQASSPDECEKLYEESLWCLYALQDDLLQTGNPFSGEDKKTIATWIKRTKLRLHRCRTRMAMNDVDRLADARADHNLVDVVRIPAPWDVKPTAATTTTTTATAMGMGTGTGMAAGATATATGVGGMSPRRTSS</sequence>
<keyword evidence="5" id="KW-0418">Kinase</keyword>
<comment type="caution">
    <text evidence="11">The sequence shown here is derived from an EMBL/GenBank/DDBJ whole genome shotgun (WGS) entry which is preliminary data.</text>
</comment>
<accession>A0A8H5D265</accession>
<organism evidence="11 12">
    <name type="scientific">Tetrapyrgos nigripes</name>
    <dbReference type="NCBI Taxonomy" id="182062"/>
    <lineage>
        <taxon>Eukaryota</taxon>
        <taxon>Fungi</taxon>
        <taxon>Dikarya</taxon>
        <taxon>Basidiomycota</taxon>
        <taxon>Agaricomycotina</taxon>
        <taxon>Agaricomycetes</taxon>
        <taxon>Agaricomycetidae</taxon>
        <taxon>Agaricales</taxon>
        <taxon>Marasmiineae</taxon>
        <taxon>Marasmiaceae</taxon>
        <taxon>Tetrapyrgos</taxon>
    </lineage>
</organism>
<dbReference type="SMART" id="SM00220">
    <property type="entry name" value="S_TKc"/>
    <property type="match status" value="1"/>
</dbReference>
<dbReference type="GO" id="GO:0010506">
    <property type="term" value="P:regulation of autophagy"/>
    <property type="evidence" value="ECO:0007669"/>
    <property type="project" value="InterPro"/>
</dbReference>
<dbReference type="GO" id="GO:0000422">
    <property type="term" value="P:autophagy of mitochondrion"/>
    <property type="evidence" value="ECO:0007669"/>
    <property type="project" value="TreeGrafter"/>
</dbReference>
<proteinExistence type="predicted"/>
<dbReference type="PROSITE" id="PS00107">
    <property type="entry name" value="PROTEIN_KINASE_ATP"/>
    <property type="match status" value="1"/>
</dbReference>
<feature type="compositionally biased region" description="Low complexity" evidence="9">
    <location>
        <begin position="366"/>
        <end position="379"/>
    </location>
</feature>
<evidence type="ECO:0000256" key="8">
    <source>
        <dbReference type="PROSITE-ProRule" id="PRU10141"/>
    </source>
</evidence>
<evidence type="ECO:0000256" key="7">
    <source>
        <dbReference type="ARBA" id="ARBA00030237"/>
    </source>
</evidence>
<dbReference type="GO" id="GO:0042594">
    <property type="term" value="P:response to starvation"/>
    <property type="evidence" value="ECO:0007669"/>
    <property type="project" value="TreeGrafter"/>
</dbReference>
<keyword evidence="2" id="KW-0723">Serine/threonine-protein kinase</keyword>
<dbReference type="InterPro" id="IPR000719">
    <property type="entry name" value="Prot_kinase_dom"/>
</dbReference>
<evidence type="ECO:0000256" key="5">
    <source>
        <dbReference type="ARBA" id="ARBA00022777"/>
    </source>
</evidence>
<dbReference type="Pfam" id="PF21127">
    <property type="entry name" value="ATG1-like_MIT2"/>
    <property type="match status" value="1"/>
</dbReference>
<dbReference type="OrthoDB" id="346907at2759"/>
<feature type="compositionally biased region" description="Low complexity" evidence="9">
    <location>
        <begin position="800"/>
        <end position="826"/>
    </location>
</feature>
<dbReference type="InterPro" id="IPR017441">
    <property type="entry name" value="Protein_kinase_ATP_BS"/>
</dbReference>
<dbReference type="GO" id="GO:0004674">
    <property type="term" value="F:protein serine/threonine kinase activity"/>
    <property type="evidence" value="ECO:0007669"/>
    <property type="project" value="UniProtKB-KW"/>
</dbReference>
<dbReference type="InterPro" id="IPR022708">
    <property type="entry name" value="Atg1-like_tMIT"/>
</dbReference>
<dbReference type="PROSITE" id="PS50011">
    <property type="entry name" value="PROTEIN_KINASE_DOM"/>
    <property type="match status" value="1"/>
</dbReference>
<dbReference type="Pfam" id="PF00069">
    <property type="entry name" value="Pkinase"/>
    <property type="match status" value="1"/>
</dbReference>
<dbReference type="PROSITE" id="PS00108">
    <property type="entry name" value="PROTEIN_KINASE_ST"/>
    <property type="match status" value="1"/>
</dbReference>
<dbReference type="InterPro" id="IPR008271">
    <property type="entry name" value="Ser/Thr_kinase_AS"/>
</dbReference>
<evidence type="ECO:0000256" key="9">
    <source>
        <dbReference type="SAM" id="MobiDB-lite"/>
    </source>
</evidence>
<gene>
    <name evidence="11" type="ORF">D9758_011942</name>
</gene>
<evidence type="ECO:0000313" key="12">
    <source>
        <dbReference type="Proteomes" id="UP000559256"/>
    </source>
</evidence>
<dbReference type="PANTHER" id="PTHR24348:SF22">
    <property type="entry name" value="NON-SPECIFIC SERINE_THREONINE PROTEIN KINASE"/>
    <property type="match status" value="1"/>
</dbReference>
<feature type="region of interest" description="Disordered" evidence="9">
    <location>
        <begin position="787"/>
        <end position="827"/>
    </location>
</feature>
<feature type="compositionally biased region" description="Low complexity" evidence="9">
    <location>
        <begin position="545"/>
        <end position="565"/>
    </location>
</feature>
<feature type="domain" description="Protein kinase" evidence="10">
    <location>
        <begin position="42"/>
        <end position="353"/>
    </location>
</feature>
<feature type="compositionally biased region" description="Basic and acidic residues" evidence="9">
    <location>
        <begin position="509"/>
        <end position="532"/>
    </location>
</feature>
<keyword evidence="3" id="KW-0808">Transferase</keyword>
<dbReference type="InterPro" id="IPR048941">
    <property type="entry name" value="ATG1-like_MIT2"/>
</dbReference>
<keyword evidence="6 8" id="KW-0067">ATP-binding</keyword>
<dbReference type="Proteomes" id="UP000559256">
    <property type="component" value="Unassembled WGS sequence"/>
</dbReference>
<dbReference type="FunFam" id="3.30.200.20:FF:000003">
    <property type="entry name" value="Non-specific serine/threonine protein kinase"/>
    <property type="match status" value="1"/>
</dbReference>
<feature type="compositionally biased region" description="Basic and acidic residues" evidence="9">
    <location>
        <begin position="295"/>
        <end position="305"/>
    </location>
</feature>
<evidence type="ECO:0000259" key="10">
    <source>
        <dbReference type="PROSITE" id="PS50011"/>
    </source>
</evidence>
<dbReference type="PANTHER" id="PTHR24348">
    <property type="entry name" value="SERINE/THREONINE-PROTEIN KINASE UNC-51-RELATED"/>
    <property type="match status" value="1"/>
</dbReference>
<dbReference type="GO" id="GO:0005776">
    <property type="term" value="C:autophagosome"/>
    <property type="evidence" value="ECO:0007669"/>
    <property type="project" value="TreeGrafter"/>
</dbReference>
<feature type="region of interest" description="Disordered" evidence="9">
    <location>
        <begin position="634"/>
        <end position="731"/>
    </location>
</feature>
<feature type="region of interest" description="Disordered" evidence="9">
    <location>
        <begin position="295"/>
        <end position="322"/>
    </location>
</feature>
<dbReference type="InterPro" id="IPR011009">
    <property type="entry name" value="Kinase-like_dom_sf"/>
</dbReference>
<dbReference type="EC" id="2.7.11.1" evidence="1"/>
<feature type="region of interest" description="Disordered" evidence="9">
    <location>
        <begin position="427"/>
        <end position="469"/>
    </location>
</feature>
<protein>
    <recommendedName>
        <fullName evidence="1">non-specific serine/threonine protein kinase</fullName>
        <ecNumber evidence="1">2.7.11.1</ecNumber>
    </recommendedName>
    <alternativeName>
        <fullName evidence="7">Autophagy-related protein 1</fullName>
    </alternativeName>
</protein>
<feature type="region of interest" description="Disordered" evidence="9">
    <location>
        <begin position="356"/>
        <end position="389"/>
    </location>
</feature>
<dbReference type="Pfam" id="PF12063">
    <property type="entry name" value="ATG1-like_MIT1"/>
    <property type="match status" value="1"/>
</dbReference>
<dbReference type="PRINTS" id="PR01217">
    <property type="entry name" value="PRICHEXTENSN"/>
</dbReference>
<name>A0A8H5D265_9AGAR</name>
<feature type="compositionally biased region" description="Low complexity" evidence="9">
    <location>
        <begin position="309"/>
        <end position="319"/>
    </location>
</feature>
<feature type="compositionally biased region" description="Basic and acidic residues" evidence="9">
    <location>
        <begin position="428"/>
        <end position="441"/>
    </location>
</feature>
<dbReference type="GO" id="GO:0061709">
    <property type="term" value="P:reticulophagy"/>
    <property type="evidence" value="ECO:0007669"/>
    <property type="project" value="TreeGrafter"/>
</dbReference>
<evidence type="ECO:0000313" key="11">
    <source>
        <dbReference type="EMBL" id="KAF5352277.1"/>
    </source>
</evidence>
<dbReference type="GO" id="GO:0034045">
    <property type="term" value="C:phagophore assembly site membrane"/>
    <property type="evidence" value="ECO:0007669"/>
    <property type="project" value="TreeGrafter"/>
</dbReference>
<reference evidence="11 12" key="1">
    <citation type="journal article" date="2020" name="ISME J.">
        <title>Uncovering the hidden diversity of litter-decomposition mechanisms in mushroom-forming fungi.</title>
        <authorList>
            <person name="Floudas D."/>
            <person name="Bentzer J."/>
            <person name="Ahren D."/>
            <person name="Johansson T."/>
            <person name="Persson P."/>
            <person name="Tunlid A."/>
        </authorList>
    </citation>
    <scope>NUCLEOTIDE SEQUENCE [LARGE SCALE GENOMIC DNA]</scope>
    <source>
        <strain evidence="11 12">CBS 291.85</strain>
    </source>
</reference>
<dbReference type="GO" id="GO:0005829">
    <property type="term" value="C:cytosol"/>
    <property type="evidence" value="ECO:0007669"/>
    <property type="project" value="TreeGrafter"/>
</dbReference>
<keyword evidence="4 8" id="KW-0547">Nucleotide-binding</keyword>
<evidence type="ECO:0000256" key="1">
    <source>
        <dbReference type="ARBA" id="ARBA00012513"/>
    </source>
</evidence>
<dbReference type="Gene3D" id="1.10.510.10">
    <property type="entry name" value="Transferase(Phosphotransferase) domain 1"/>
    <property type="match status" value="1"/>
</dbReference>
<dbReference type="GO" id="GO:0000045">
    <property type="term" value="P:autophagosome assembly"/>
    <property type="evidence" value="ECO:0007669"/>
    <property type="project" value="TreeGrafter"/>
</dbReference>
<dbReference type="GO" id="GO:0005524">
    <property type="term" value="F:ATP binding"/>
    <property type="evidence" value="ECO:0007669"/>
    <property type="project" value="UniProtKB-UniRule"/>
</dbReference>
<evidence type="ECO:0000256" key="4">
    <source>
        <dbReference type="ARBA" id="ARBA00022741"/>
    </source>
</evidence>
<dbReference type="EMBL" id="JAACJM010000066">
    <property type="protein sequence ID" value="KAF5352277.1"/>
    <property type="molecule type" value="Genomic_DNA"/>
</dbReference>
<feature type="compositionally biased region" description="Polar residues" evidence="9">
    <location>
        <begin position="380"/>
        <end position="389"/>
    </location>
</feature>
<dbReference type="Gene3D" id="3.30.200.20">
    <property type="entry name" value="Phosphorylase Kinase, domain 1"/>
    <property type="match status" value="1"/>
</dbReference>
<feature type="compositionally biased region" description="Polar residues" evidence="9">
    <location>
        <begin position="451"/>
        <end position="465"/>
    </location>
</feature>
<evidence type="ECO:0000256" key="3">
    <source>
        <dbReference type="ARBA" id="ARBA00022679"/>
    </source>
</evidence>
<dbReference type="AlphaFoldDB" id="A0A8H5D265"/>
<evidence type="ECO:0000256" key="2">
    <source>
        <dbReference type="ARBA" id="ARBA00022527"/>
    </source>
</evidence>
<dbReference type="GO" id="GO:0034727">
    <property type="term" value="P:piecemeal microautophagy of the nucleus"/>
    <property type="evidence" value="ECO:0007669"/>
    <property type="project" value="TreeGrafter"/>
</dbReference>
<feature type="binding site" evidence="8">
    <location>
        <position position="71"/>
    </location>
    <ligand>
        <name>ATP</name>
        <dbReference type="ChEBI" id="CHEBI:30616"/>
    </ligand>
</feature>